<evidence type="ECO:0000313" key="2">
    <source>
        <dbReference type="EMBL" id="CAD7638221.1"/>
    </source>
</evidence>
<accession>A0A7R9QA25</accession>
<sequence>MSLKDILDALFGDHQNKHPFNDHLSPPFNDEPKDNPFNDIDSQMNRQFVEMSSFMTQMLNRFSVINGPNEWPSIESQESKNARDLMMKSSEDKPALDTDLDQSVGRNGLDVILNSSTRERRSPPQTNSFTRLYVYSSVNNNGRIEEQKRCEDGFGNSETSITRRIGDKFVTEVIKRDKNNEIIETNEVINNLDQEDLNQFKAEFKRMESIDGNEVEGQHRRDNYSPPNSFLRRLFEFPFRLY</sequence>
<dbReference type="Proteomes" id="UP000728032">
    <property type="component" value="Unassembled WGS sequence"/>
</dbReference>
<reference evidence="2" key="1">
    <citation type="submission" date="2020-11" db="EMBL/GenBank/DDBJ databases">
        <authorList>
            <person name="Tran Van P."/>
        </authorList>
    </citation>
    <scope>NUCLEOTIDE SEQUENCE</scope>
</reference>
<feature type="region of interest" description="Disordered" evidence="1">
    <location>
        <begin position="14"/>
        <end position="34"/>
    </location>
</feature>
<evidence type="ECO:0000313" key="3">
    <source>
        <dbReference type="Proteomes" id="UP000728032"/>
    </source>
</evidence>
<dbReference type="AlphaFoldDB" id="A0A7R9QA25"/>
<keyword evidence="3" id="KW-1185">Reference proteome</keyword>
<name>A0A7R9QA25_9ACAR</name>
<organism evidence="2">
    <name type="scientific">Oppiella nova</name>
    <dbReference type="NCBI Taxonomy" id="334625"/>
    <lineage>
        <taxon>Eukaryota</taxon>
        <taxon>Metazoa</taxon>
        <taxon>Ecdysozoa</taxon>
        <taxon>Arthropoda</taxon>
        <taxon>Chelicerata</taxon>
        <taxon>Arachnida</taxon>
        <taxon>Acari</taxon>
        <taxon>Acariformes</taxon>
        <taxon>Sarcoptiformes</taxon>
        <taxon>Oribatida</taxon>
        <taxon>Brachypylina</taxon>
        <taxon>Oppioidea</taxon>
        <taxon>Oppiidae</taxon>
        <taxon>Oppiella</taxon>
    </lineage>
</organism>
<dbReference type="EMBL" id="OC915025">
    <property type="protein sequence ID" value="CAD7638221.1"/>
    <property type="molecule type" value="Genomic_DNA"/>
</dbReference>
<evidence type="ECO:0000256" key="1">
    <source>
        <dbReference type="SAM" id="MobiDB-lite"/>
    </source>
</evidence>
<protein>
    <submittedName>
        <fullName evidence="2">Uncharacterized protein</fullName>
    </submittedName>
</protein>
<proteinExistence type="predicted"/>
<dbReference type="OrthoDB" id="5562606at2759"/>
<dbReference type="EMBL" id="CAJPVJ010000200">
    <property type="protein sequence ID" value="CAG2161678.1"/>
    <property type="molecule type" value="Genomic_DNA"/>
</dbReference>
<gene>
    <name evidence="2" type="ORF">ONB1V03_LOCUS1282</name>
</gene>